<dbReference type="AGR" id="WB:WBGene00022059"/>
<keyword evidence="2" id="KW-0321">Glycogen metabolism</keyword>
<dbReference type="WormBase" id="Y67D8A.2e">
    <property type="protein sequence ID" value="CE48602"/>
    <property type="gene ID" value="WBGene00022059"/>
</dbReference>
<dbReference type="OrthoDB" id="5971574at2759"/>
<keyword evidence="2" id="KW-0112">Calmodulin-binding</keyword>
<keyword evidence="2" id="KW-0449">Lipoprotein</keyword>
<evidence type="ECO:0000256" key="3">
    <source>
        <dbReference type="SAM" id="MobiDB-lite"/>
    </source>
</evidence>
<reference evidence="5 6" key="1">
    <citation type="journal article" date="1998" name="Science">
        <title>Genome sequence of the nematode C. elegans: a platform for investigating biology.</title>
        <authorList>
            <consortium name="The C. elegans sequencing consortium"/>
            <person name="Sulson J.E."/>
            <person name="Waterston R."/>
        </authorList>
    </citation>
    <scope>NUCLEOTIDE SEQUENCE [LARGE SCALE GENOMIC DNA]</scope>
    <source>
        <strain evidence="5 6">Bristol N2</strain>
    </source>
</reference>
<dbReference type="PeptideAtlas" id="U4PC02"/>
<keyword evidence="8" id="KW-1267">Proteomics identification</keyword>
<proteinExistence type="evidence at protein level"/>
<evidence type="ECO:0007829" key="8">
    <source>
        <dbReference type="PeptideAtlas" id="U4PC02"/>
    </source>
</evidence>
<keyword evidence="2" id="KW-0636">Prenylation</keyword>
<dbReference type="PANTHER" id="PTHR10749">
    <property type="entry name" value="PHOSPHORYLASE B KINASE REGULATORY SUBUNIT"/>
    <property type="match status" value="1"/>
</dbReference>
<name>U4PC02_CAEEL</name>
<dbReference type="InterPro" id="IPR008734">
    <property type="entry name" value="PHK_A/B_su"/>
</dbReference>
<comment type="function">
    <text evidence="2">Phosphorylase b kinase catalyzes the phosphorylation of serine in certain substrates, including troponin I.</text>
</comment>
<feature type="compositionally biased region" description="Low complexity" evidence="3">
    <location>
        <begin position="594"/>
        <end position="604"/>
    </location>
</feature>
<dbReference type="GO" id="GO:0005977">
    <property type="term" value="P:glycogen metabolic process"/>
    <property type="evidence" value="ECO:0007669"/>
    <property type="project" value="UniProtKB-UniPathway"/>
</dbReference>
<dbReference type="PANTHER" id="PTHR10749:SF8">
    <property type="entry name" value="PHOSPHORYLASE B KINASE REGULATORY SUBUNIT BETA"/>
    <property type="match status" value="1"/>
</dbReference>
<dbReference type="SMR" id="U4PC02"/>
<dbReference type="ExpressionAtlas" id="U4PC02">
    <property type="expression patterns" value="baseline and differential"/>
</dbReference>
<evidence type="ECO:0000256" key="1">
    <source>
        <dbReference type="ARBA" id="ARBA00023277"/>
    </source>
</evidence>
<organism evidence="5 6">
    <name type="scientific">Caenorhabditis elegans</name>
    <dbReference type="NCBI Taxonomy" id="6239"/>
    <lineage>
        <taxon>Eukaryota</taxon>
        <taxon>Metazoa</taxon>
        <taxon>Ecdysozoa</taxon>
        <taxon>Nematoda</taxon>
        <taxon>Chromadorea</taxon>
        <taxon>Rhabditida</taxon>
        <taxon>Rhabditina</taxon>
        <taxon>Rhabditomorpha</taxon>
        <taxon>Rhabditoidea</taxon>
        <taxon>Rhabditidae</taxon>
        <taxon>Peloderinae</taxon>
        <taxon>Caenorhabditis</taxon>
    </lineage>
</organism>
<keyword evidence="1 2" id="KW-0119">Carbohydrate metabolism</keyword>
<dbReference type="GO" id="GO:0005886">
    <property type="term" value="C:plasma membrane"/>
    <property type="evidence" value="ECO:0007669"/>
    <property type="project" value="UniProtKB-SubCell"/>
</dbReference>
<gene>
    <name evidence="5" type="ORF">CELE_Y67D8A.2</name>
    <name evidence="5 7" type="ORF">Y67D8A.2</name>
</gene>
<feature type="region of interest" description="Disordered" evidence="3">
    <location>
        <begin position="541"/>
        <end position="617"/>
    </location>
</feature>
<dbReference type="EMBL" id="BX284604">
    <property type="protein sequence ID" value="CDH93397.1"/>
    <property type="molecule type" value="Genomic_DNA"/>
</dbReference>
<evidence type="ECO:0000313" key="7">
    <source>
        <dbReference type="WormBase" id="Y67D8A.2e"/>
    </source>
</evidence>
<protein>
    <recommendedName>
        <fullName evidence="2">Phosphorylase b kinase regulatory subunit</fullName>
    </recommendedName>
</protein>
<sequence length="617" mass="70040">MCVVLREENVAGEYFDHILDLLVQLKNGHINGIRVRLGRVHQLLNSCCIEHIDFANSDDLEFDIDIMEETHDNSAIFSRLSLKEGYDDDMTHEKDVTPRTDHELFQIIEKDDMERPRLLAFAIWILWSRTHPDLLVHNFTLRERLEKVYRRACQLRLWWLVRYCAGRLHKAMNSLAPAITNMLVRGKQITLGVRNRPGAREEIIVRPIAPSDLNRLLFECCPADEPQAAVFHQELIIACSDLMSHNPQVFEGVLTIRLSWLSDAISMLLNYVRITGALKFSGVSTGTPPTPGTTGIPTELDFIRKLIRTKYRREKVIEEFKKSCIYDLSPTVVKDVVTALMTRTNWHLLSSLQTRRLNGALNRMPVNFYDRVWTILERSTHGIIIADQFLPQQPTLSDMTRFELTFSYKIEAMLSRISHPEYRQLLVELLSIIATILERNPEIAFTHSRIDCDSLIKKGFALFAAEEGIKDLNDLTPFYQLEGQALSTSTATFLTKAVVEFILAGRHFSQVINIFGEGTPEEKTLPSQHHRGKMPKIAYTGRASSEKKKRHVGGSSSSSQHHHHHQQQQTPLLRLATPLTPEPSSGTVTPRAITPSPLSSSLNTSGGGGQDESCRLQ</sequence>
<dbReference type="AlphaFoldDB" id="U4PC02"/>
<feature type="domain" description="Phosphorylase b kinase regulatory subunit alpha/beta C-terminal" evidence="4">
    <location>
        <begin position="335"/>
        <end position="457"/>
    </location>
</feature>
<comment type="similarity">
    <text evidence="2">Belongs to the phosphorylase b kinase regulatory chain family.</text>
</comment>
<dbReference type="HOGENOM" id="CLU_457285_0_0_1"/>
<keyword evidence="2" id="KW-0472">Membrane</keyword>
<comment type="subcellular location">
    <subcellularLocation>
        <location evidence="2">Cell membrane</location>
        <topology evidence="2">Lipid-anchor</topology>
        <orientation evidence="2">Cytoplasmic side</orientation>
    </subcellularLocation>
</comment>
<dbReference type="Pfam" id="PF19292">
    <property type="entry name" value="KPBB_C"/>
    <property type="match status" value="1"/>
</dbReference>
<evidence type="ECO:0000313" key="6">
    <source>
        <dbReference type="Proteomes" id="UP000001940"/>
    </source>
</evidence>
<keyword evidence="6" id="KW-1185">Reference proteome</keyword>
<dbReference type="Proteomes" id="UP000001940">
    <property type="component" value="Chromosome IV"/>
</dbReference>
<dbReference type="UniPathway" id="UPA00163"/>
<accession>U4PC02</accession>
<comment type="pathway">
    <text evidence="2">Glycan biosynthesis; glycogen metabolism.</text>
</comment>
<evidence type="ECO:0000256" key="2">
    <source>
        <dbReference type="RuleBase" id="RU364123"/>
    </source>
</evidence>
<dbReference type="Bgee" id="WBGene00022059">
    <property type="expression patterns" value="Expressed in larva and 4 other cell types or tissues"/>
</dbReference>
<evidence type="ECO:0000259" key="4">
    <source>
        <dbReference type="Pfam" id="PF19292"/>
    </source>
</evidence>
<dbReference type="InterPro" id="IPR045583">
    <property type="entry name" value="KPBA/B_C"/>
</dbReference>
<dbReference type="GO" id="GO:0005516">
    <property type="term" value="F:calmodulin binding"/>
    <property type="evidence" value="ECO:0007669"/>
    <property type="project" value="UniProtKB-KW"/>
</dbReference>
<keyword evidence="2" id="KW-1003">Cell membrane</keyword>
<evidence type="ECO:0000313" key="5">
    <source>
        <dbReference type="EMBL" id="CDH93397.1"/>
    </source>
</evidence>
<feature type="compositionally biased region" description="Low complexity" evidence="3">
    <location>
        <begin position="567"/>
        <end position="583"/>
    </location>
</feature>